<evidence type="ECO:0000313" key="3">
    <source>
        <dbReference type="Proteomes" id="UP000284403"/>
    </source>
</evidence>
<feature type="region of interest" description="Disordered" evidence="1">
    <location>
        <begin position="111"/>
        <end position="330"/>
    </location>
</feature>
<comment type="caution">
    <text evidence="2">The sequence shown here is derived from an EMBL/GenBank/DDBJ whole genome shotgun (WGS) entry which is preliminary data.</text>
</comment>
<feature type="compositionally biased region" description="Polar residues" evidence="1">
    <location>
        <begin position="138"/>
        <end position="147"/>
    </location>
</feature>
<protein>
    <submittedName>
        <fullName evidence="2">Uncharacterized protein</fullName>
    </submittedName>
</protein>
<reference evidence="2 3" key="1">
    <citation type="journal article" date="2018" name="BMC Genomics">
        <title>Genomic comparison of Trypanosoma conorhini and Trypanosoma rangeli to Trypanosoma cruzi strains of high and low virulence.</title>
        <authorList>
            <person name="Bradwell K.R."/>
            <person name="Koparde V.N."/>
            <person name="Matveyev A.V."/>
            <person name="Serrano M.G."/>
            <person name="Alves J.M."/>
            <person name="Parikh H."/>
            <person name="Huang B."/>
            <person name="Lee V."/>
            <person name="Espinosa-Alvarez O."/>
            <person name="Ortiz P.A."/>
            <person name="Costa-Martins A.G."/>
            <person name="Teixeira M.M."/>
            <person name="Buck G.A."/>
        </authorList>
    </citation>
    <scope>NUCLEOTIDE SEQUENCE [LARGE SCALE GENOMIC DNA]</scope>
    <source>
        <strain evidence="2 3">025E</strain>
    </source>
</reference>
<name>A0A3R7L9Z7_9TRYP</name>
<dbReference type="EMBL" id="MKKU01000106">
    <property type="protein sequence ID" value="RNF24096.1"/>
    <property type="molecule type" value="Genomic_DNA"/>
</dbReference>
<feature type="region of interest" description="Disordered" evidence="1">
    <location>
        <begin position="1"/>
        <end position="81"/>
    </location>
</feature>
<evidence type="ECO:0000256" key="1">
    <source>
        <dbReference type="SAM" id="MobiDB-lite"/>
    </source>
</evidence>
<dbReference type="Proteomes" id="UP000284403">
    <property type="component" value="Unassembled WGS sequence"/>
</dbReference>
<accession>A0A3R7L9Z7</accession>
<proteinExistence type="predicted"/>
<organism evidence="2 3">
    <name type="scientific">Trypanosoma conorhini</name>
    <dbReference type="NCBI Taxonomy" id="83891"/>
    <lineage>
        <taxon>Eukaryota</taxon>
        <taxon>Discoba</taxon>
        <taxon>Euglenozoa</taxon>
        <taxon>Kinetoplastea</taxon>
        <taxon>Metakinetoplastina</taxon>
        <taxon>Trypanosomatida</taxon>
        <taxon>Trypanosomatidae</taxon>
        <taxon>Trypanosoma</taxon>
    </lineage>
</organism>
<evidence type="ECO:0000313" key="2">
    <source>
        <dbReference type="EMBL" id="RNF24096.1"/>
    </source>
</evidence>
<sequence length="396" mass="42328">MPYARPTVSSRRRSRTPSAGPRRGSPPPTAEGAPTQAARSGVPPRLQVRSRVGGDSYHVAKKARKESRTVHPGHDEEEVRLSQELTSHCDAVVQRVHALLDKTQAQEEYVNRALKESLGRSPPRPSSASPKGEAVDSLSPQPSSTGRTPRESATRWSGMFGTPKAPLAPPPTPARPDSSAAGWLSKLLGRSPEAQPTPTSKSVTPPLHQSTSPRPADATSVSPTRAAPAEQGSLLQRAIQRLSGRLSSPPPEEATPQRSRKSVVFKRAAELETLTPPRPTRRALETQGDSEPEPRSSLLYPPAPPPSLQKEVARRSSSGTPPSVDGAKQLLLGPDVTDVAGVIRSSSHSRAFRQLTKADLVAYAKLHHVALAMSSTKKELFEVARRLAKGQAGGTQ</sequence>
<keyword evidence="3" id="KW-1185">Reference proteome</keyword>
<gene>
    <name evidence="2" type="ORF">Tco025E_02653</name>
</gene>
<feature type="compositionally biased region" description="Polar residues" evidence="1">
    <location>
        <begin position="194"/>
        <end position="223"/>
    </location>
</feature>
<dbReference type="GeneID" id="40316264"/>
<dbReference type="RefSeq" id="XP_029230349.1">
    <property type="nucleotide sequence ID" value="XM_029369577.1"/>
</dbReference>
<feature type="compositionally biased region" description="Basic and acidic residues" evidence="1">
    <location>
        <begin position="66"/>
        <end position="81"/>
    </location>
</feature>
<dbReference type="OrthoDB" id="252147at2759"/>
<dbReference type="AlphaFoldDB" id="A0A3R7L9Z7"/>